<dbReference type="KEGG" id="dpx:DAPPUDRAFT_103866"/>
<name>E9GKL3_DAPPU</name>
<organism evidence="2 3">
    <name type="scientific">Daphnia pulex</name>
    <name type="common">Water flea</name>
    <dbReference type="NCBI Taxonomy" id="6669"/>
    <lineage>
        <taxon>Eukaryota</taxon>
        <taxon>Metazoa</taxon>
        <taxon>Ecdysozoa</taxon>
        <taxon>Arthropoda</taxon>
        <taxon>Crustacea</taxon>
        <taxon>Branchiopoda</taxon>
        <taxon>Diplostraca</taxon>
        <taxon>Cladocera</taxon>
        <taxon>Anomopoda</taxon>
        <taxon>Daphniidae</taxon>
        <taxon>Daphnia</taxon>
    </lineage>
</organism>
<evidence type="ECO:0000256" key="1">
    <source>
        <dbReference type="SAM" id="MobiDB-lite"/>
    </source>
</evidence>
<reference evidence="2 3" key="1">
    <citation type="journal article" date="2011" name="Science">
        <title>The ecoresponsive genome of Daphnia pulex.</title>
        <authorList>
            <person name="Colbourne J.K."/>
            <person name="Pfrender M.E."/>
            <person name="Gilbert D."/>
            <person name="Thomas W.K."/>
            <person name="Tucker A."/>
            <person name="Oakley T.H."/>
            <person name="Tokishita S."/>
            <person name="Aerts A."/>
            <person name="Arnold G.J."/>
            <person name="Basu M.K."/>
            <person name="Bauer D.J."/>
            <person name="Caceres C.E."/>
            <person name="Carmel L."/>
            <person name="Casola C."/>
            <person name="Choi J.H."/>
            <person name="Detter J.C."/>
            <person name="Dong Q."/>
            <person name="Dusheyko S."/>
            <person name="Eads B.D."/>
            <person name="Frohlich T."/>
            <person name="Geiler-Samerotte K.A."/>
            <person name="Gerlach D."/>
            <person name="Hatcher P."/>
            <person name="Jogdeo S."/>
            <person name="Krijgsveld J."/>
            <person name="Kriventseva E.V."/>
            <person name="Kultz D."/>
            <person name="Laforsch C."/>
            <person name="Lindquist E."/>
            <person name="Lopez J."/>
            <person name="Manak J.R."/>
            <person name="Muller J."/>
            <person name="Pangilinan J."/>
            <person name="Patwardhan R.P."/>
            <person name="Pitluck S."/>
            <person name="Pritham E.J."/>
            <person name="Rechtsteiner A."/>
            <person name="Rho M."/>
            <person name="Rogozin I.B."/>
            <person name="Sakarya O."/>
            <person name="Salamov A."/>
            <person name="Schaack S."/>
            <person name="Shapiro H."/>
            <person name="Shiga Y."/>
            <person name="Skalitzky C."/>
            <person name="Smith Z."/>
            <person name="Souvorov A."/>
            <person name="Sung W."/>
            <person name="Tang Z."/>
            <person name="Tsuchiya D."/>
            <person name="Tu H."/>
            <person name="Vos H."/>
            <person name="Wang M."/>
            <person name="Wolf Y.I."/>
            <person name="Yamagata H."/>
            <person name="Yamada T."/>
            <person name="Ye Y."/>
            <person name="Shaw J.R."/>
            <person name="Andrews J."/>
            <person name="Crease T.J."/>
            <person name="Tang H."/>
            <person name="Lucas S.M."/>
            <person name="Robertson H.M."/>
            <person name="Bork P."/>
            <person name="Koonin E.V."/>
            <person name="Zdobnov E.M."/>
            <person name="Grigoriev I.V."/>
            <person name="Lynch M."/>
            <person name="Boore J.L."/>
        </authorList>
    </citation>
    <scope>NUCLEOTIDE SEQUENCE [LARGE SCALE GENOMIC DNA]</scope>
</reference>
<dbReference type="EMBL" id="GL732549">
    <property type="protein sequence ID" value="EFX80042.1"/>
    <property type="molecule type" value="Genomic_DNA"/>
</dbReference>
<gene>
    <name evidence="2" type="ORF">DAPPUDRAFT_103866</name>
</gene>
<keyword evidence="3" id="KW-1185">Reference proteome</keyword>
<sequence length="171" mass="18837">MATTPKLKRRSSKIFVGDQPSDGTNIHKSGCCVPADLSGGDIWTFLSGQNNKTTGNESMRAASSWPTIAANKRTFESWLGSRDWSSQKLTRKEATCCRQCLDGSDALVELCLYLFFTRVPVGSRTEAGQVGKARHRRQVFRTPPSAIQYPGNVAFRWPLITTPTTDVPTVP</sequence>
<proteinExistence type="predicted"/>
<dbReference type="HOGENOM" id="CLU_1564467_0_0_1"/>
<dbReference type="AlphaFoldDB" id="E9GKL3"/>
<accession>E9GKL3</accession>
<feature type="region of interest" description="Disordered" evidence="1">
    <location>
        <begin position="1"/>
        <end position="21"/>
    </location>
</feature>
<protein>
    <submittedName>
        <fullName evidence="2">Uncharacterized protein</fullName>
    </submittedName>
</protein>
<dbReference type="InParanoid" id="E9GKL3"/>
<evidence type="ECO:0000313" key="3">
    <source>
        <dbReference type="Proteomes" id="UP000000305"/>
    </source>
</evidence>
<feature type="compositionally biased region" description="Basic residues" evidence="1">
    <location>
        <begin position="1"/>
        <end position="12"/>
    </location>
</feature>
<evidence type="ECO:0000313" key="2">
    <source>
        <dbReference type="EMBL" id="EFX80042.1"/>
    </source>
</evidence>
<dbReference type="Proteomes" id="UP000000305">
    <property type="component" value="Unassembled WGS sequence"/>
</dbReference>